<protein>
    <submittedName>
        <fullName evidence="5">Ribosomal-protein-alanine N-acetyltransferase</fullName>
    </submittedName>
</protein>
<dbReference type="AlphaFoldDB" id="A0A2T4Z412"/>
<dbReference type="PANTHER" id="PTHR43792">
    <property type="entry name" value="GNAT FAMILY, PUTATIVE (AFU_ORTHOLOGUE AFUA_3G00765)-RELATED-RELATED"/>
    <property type="match status" value="1"/>
</dbReference>
<comment type="similarity">
    <text evidence="3">Belongs to the acetyltransferase family. RimJ subfamily.</text>
</comment>
<dbReference type="SUPFAM" id="SSF55729">
    <property type="entry name" value="Acyl-CoA N-acyltransferases (Nat)"/>
    <property type="match status" value="1"/>
</dbReference>
<feature type="domain" description="N-acetyltransferase" evidence="4">
    <location>
        <begin position="8"/>
        <end position="178"/>
    </location>
</feature>
<evidence type="ECO:0000313" key="5">
    <source>
        <dbReference type="EMBL" id="PTM56606.1"/>
    </source>
</evidence>
<dbReference type="Proteomes" id="UP000241639">
    <property type="component" value="Unassembled WGS sequence"/>
</dbReference>
<comment type="caution">
    <text evidence="5">The sequence shown here is derived from an EMBL/GenBank/DDBJ whole genome shotgun (WGS) entry which is preliminary data.</text>
</comment>
<dbReference type="GO" id="GO:0005737">
    <property type="term" value="C:cytoplasm"/>
    <property type="evidence" value="ECO:0007669"/>
    <property type="project" value="TreeGrafter"/>
</dbReference>
<evidence type="ECO:0000259" key="4">
    <source>
        <dbReference type="PROSITE" id="PS51186"/>
    </source>
</evidence>
<dbReference type="OrthoDB" id="9795206at2"/>
<dbReference type="InterPro" id="IPR051531">
    <property type="entry name" value="N-acetyltransferase"/>
</dbReference>
<dbReference type="GO" id="GO:0008999">
    <property type="term" value="F:protein-N-terminal-alanine acetyltransferase activity"/>
    <property type="evidence" value="ECO:0007669"/>
    <property type="project" value="TreeGrafter"/>
</dbReference>
<evidence type="ECO:0000313" key="6">
    <source>
        <dbReference type="Proteomes" id="UP000241639"/>
    </source>
</evidence>
<dbReference type="InterPro" id="IPR016181">
    <property type="entry name" value="Acyl_CoA_acyltransferase"/>
</dbReference>
<keyword evidence="6" id="KW-1185">Reference proteome</keyword>
<dbReference type="RefSeq" id="WP_107727931.1">
    <property type="nucleotide sequence ID" value="NZ_PZZP01000002.1"/>
</dbReference>
<organism evidence="5 6">
    <name type="scientific">Desmospora activa DSM 45169</name>
    <dbReference type="NCBI Taxonomy" id="1121389"/>
    <lineage>
        <taxon>Bacteria</taxon>
        <taxon>Bacillati</taxon>
        <taxon>Bacillota</taxon>
        <taxon>Bacilli</taxon>
        <taxon>Bacillales</taxon>
        <taxon>Thermoactinomycetaceae</taxon>
        <taxon>Desmospora</taxon>
    </lineage>
</organism>
<name>A0A2T4Z412_9BACL</name>
<evidence type="ECO:0000256" key="3">
    <source>
        <dbReference type="ARBA" id="ARBA00038502"/>
    </source>
</evidence>
<dbReference type="EMBL" id="PZZP01000002">
    <property type="protein sequence ID" value="PTM56606.1"/>
    <property type="molecule type" value="Genomic_DNA"/>
</dbReference>
<evidence type="ECO:0000256" key="2">
    <source>
        <dbReference type="ARBA" id="ARBA00023315"/>
    </source>
</evidence>
<dbReference type="PANTHER" id="PTHR43792:SF8">
    <property type="entry name" value="[RIBOSOMAL PROTEIN US5]-ALANINE N-ACETYLTRANSFERASE"/>
    <property type="match status" value="1"/>
</dbReference>
<evidence type="ECO:0000256" key="1">
    <source>
        <dbReference type="ARBA" id="ARBA00022679"/>
    </source>
</evidence>
<dbReference type="Gene3D" id="3.40.630.30">
    <property type="match status" value="1"/>
</dbReference>
<dbReference type="Pfam" id="PF13302">
    <property type="entry name" value="Acetyltransf_3"/>
    <property type="match status" value="1"/>
</dbReference>
<proteinExistence type="inferred from homology"/>
<accession>A0A2T4Z412</accession>
<dbReference type="PROSITE" id="PS51186">
    <property type="entry name" value="GNAT"/>
    <property type="match status" value="1"/>
</dbReference>
<sequence length="189" mass="21803">MRIEGENIVLRYLNESDSAELLELELRNRDFFKHYLYTVDESYYTIEHQRKIIVDAQQQSEQDQKYIFGVFLKETEQLIGKVILAGVARGSLQSCSLGYYLDQAQNGKGYTTEAVRLAVKVAFEELQLHRIEARIMPKNIGSIRVIEKLGFQKEGHCRKDAYINGKWEDHLAFGLLAEDYVPANQKAPL</sequence>
<keyword evidence="2" id="KW-0012">Acyltransferase</keyword>
<dbReference type="InterPro" id="IPR000182">
    <property type="entry name" value="GNAT_dom"/>
</dbReference>
<keyword evidence="1 5" id="KW-0808">Transferase</keyword>
<reference evidence="5 6" key="1">
    <citation type="submission" date="2018-04" db="EMBL/GenBank/DDBJ databases">
        <title>Genomic Encyclopedia of Archaeal and Bacterial Type Strains, Phase II (KMG-II): from individual species to whole genera.</title>
        <authorList>
            <person name="Goeker M."/>
        </authorList>
    </citation>
    <scope>NUCLEOTIDE SEQUENCE [LARGE SCALE GENOMIC DNA]</scope>
    <source>
        <strain evidence="5 6">DSM 45169</strain>
    </source>
</reference>
<gene>
    <name evidence="5" type="ORF">C8J48_2928</name>
</gene>